<sequence length="777" mass="86905">MKDAEIAFLKNRIKELEQEKNNGDIRPSGGEPSQGGEDLFRIDSLSRQVIVSNLPGDKSCTAASESIRSDATDDLANYERKGIFARPVGQRKCRFGRGGNGKGCGRGRPRLSKRGGEKAVGNTKEMIEQVSRISRLGAVMKVCKKLNWKDKMYTPLASRFATADIPRVTFKALREVLNDYESCTLFLYDVDPGADLDNILAKDCKDIGVKLEWANAAHFKKWGMEDGDIEASRAFWQVMRKKTKVVDLLTNAHKKSVMEYGDLAPKRHIYMYYGSERGVRHQATLGILQNTPFLIEMEQKKIYVATLREEVAMQKYPTEVQDIVTRTYSCFKYTSNSLVIFSQDGVILQQNPEANSLFGMDSVEMSMYVDFGKDDKPVDRIKALFKGNDRLYDEMWQSVVEEDRTWTCKVKLFKHNFRPRDEALDLERSSSSFSSTPSAGSDDALSPTEEEEEMMYGPGRWYFLAFNKFFDPSDGNPVLFLEMKDIHDMQMEKLKYVAARKAEHQLLQSIIPEHLIQFLVDETKERSNYSNSSSGNSRITSPKSGKSSSRSTSSDLSLLDISAIRMSTENRVRAVAESHENVTVFFADIVGFTKISSSSTPGDVMMMLNTLFTLLDDLCDHHSIYKVETIGDAYMCAAGLQLKSEVRRLKEKGLDYHGCGGKHCPSWHASRLIHFAKDILVGAESVQTPAGAPVQMRIGLHSGDVVTGVVGHKMPRFCLFGDTVNVASRMESTGKPGLIHASSSTKDLVPEENWVSTGGVEAKGKGVLDTFLLEPKS</sequence>
<feature type="region of interest" description="Disordered" evidence="8">
    <location>
        <begin position="527"/>
        <end position="553"/>
    </location>
</feature>
<comment type="subcellular location">
    <subcellularLocation>
        <location evidence="1">Membrane</location>
    </subcellularLocation>
</comment>
<evidence type="ECO:0000256" key="5">
    <source>
        <dbReference type="ARBA" id="ARBA00023136"/>
    </source>
</evidence>
<evidence type="ECO:0000256" key="3">
    <source>
        <dbReference type="ARBA" id="ARBA00022741"/>
    </source>
</evidence>
<dbReference type="Gene3D" id="3.30.70.1230">
    <property type="entry name" value="Nucleotide cyclase"/>
    <property type="match status" value="1"/>
</dbReference>
<evidence type="ECO:0000313" key="11">
    <source>
        <dbReference type="Proteomes" id="UP000316726"/>
    </source>
</evidence>
<evidence type="ECO:0000256" key="2">
    <source>
        <dbReference type="ARBA" id="ARBA00022692"/>
    </source>
</evidence>
<feature type="region of interest" description="Disordered" evidence="8">
    <location>
        <begin position="428"/>
        <end position="451"/>
    </location>
</feature>
<dbReference type="AlphaFoldDB" id="A0A5B8MR64"/>
<dbReference type="OrthoDB" id="548029at2759"/>
<dbReference type="GO" id="GO:0007168">
    <property type="term" value="P:receptor guanylyl cyclase signaling pathway"/>
    <property type="evidence" value="ECO:0007669"/>
    <property type="project" value="TreeGrafter"/>
</dbReference>
<evidence type="ECO:0000256" key="4">
    <source>
        <dbReference type="ARBA" id="ARBA00022989"/>
    </source>
</evidence>
<dbReference type="STRING" id="1764295.A0A5B8MR64"/>
<evidence type="ECO:0000259" key="9">
    <source>
        <dbReference type="PROSITE" id="PS50125"/>
    </source>
</evidence>
<dbReference type="SMART" id="SM00044">
    <property type="entry name" value="CYCc"/>
    <property type="match status" value="1"/>
</dbReference>
<organism evidence="10 11">
    <name type="scientific">Chloropicon primus</name>
    <dbReference type="NCBI Taxonomy" id="1764295"/>
    <lineage>
        <taxon>Eukaryota</taxon>
        <taxon>Viridiplantae</taxon>
        <taxon>Chlorophyta</taxon>
        <taxon>Chloropicophyceae</taxon>
        <taxon>Chloropicales</taxon>
        <taxon>Chloropicaceae</taxon>
        <taxon>Chloropicon</taxon>
    </lineage>
</organism>
<keyword evidence="5" id="KW-0472">Membrane</keyword>
<dbReference type="GO" id="GO:0035556">
    <property type="term" value="P:intracellular signal transduction"/>
    <property type="evidence" value="ECO:0007669"/>
    <property type="project" value="InterPro"/>
</dbReference>
<evidence type="ECO:0000256" key="8">
    <source>
        <dbReference type="SAM" id="MobiDB-lite"/>
    </source>
</evidence>
<dbReference type="CDD" id="cd07302">
    <property type="entry name" value="CHD"/>
    <property type="match status" value="1"/>
</dbReference>
<dbReference type="SUPFAM" id="SSF55073">
    <property type="entry name" value="Nucleotide cyclase"/>
    <property type="match status" value="1"/>
</dbReference>
<dbReference type="EMBL" id="CP031040">
    <property type="protein sequence ID" value="QDZ22494.1"/>
    <property type="molecule type" value="Genomic_DNA"/>
</dbReference>
<dbReference type="PROSITE" id="PS00452">
    <property type="entry name" value="GUANYLATE_CYCLASE_1"/>
    <property type="match status" value="1"/>
</dbReference>
<evidence type="ECO:0000256" key="6">
    <source>
        <dbReference type="ARBA" id="ARBA00023239"/>
    </source>
</evidence>
<keyword evidence="2" id="KW-0812">Transmembrane</keyword>
<name>A0A5B8MR64_9CHLO</name>
<gene>
    <name evidence="10" type="ORF">A3770_07p50120</name>
</gene>
<feature type="compositionally biased region" description="Low complexity" evidence="8">
    <location>
        <begin position="528"/>
        <end position="553"/>
    </location>
</feature>
<comment type="similarity">
    <text evidence="7">Belongs to the adenylyl cyclase class-4/guanylyl cyclase family.</text>
</comment>
<evidence type="ECO:0000313" key="10">
    <source>
        <dbReference type="EMBL" id="QDZ22494.1"/>
    </source>
</evidence>
<dbReference type="PANTHER" id="PTHR11920">
    <property type="entry name" value="GUANYLYL CYCLASE"/>
    <property type="match status" value="1"/>
</dbReference>
<keyword evidence="4" id="KW-1133">Transmembrane helix</keyword>
<dbReference type="GO" id="GO:0000166">
    <property type="term" value="F:nucleotide binding"/>
    <property type="evidence" value="ECO:0007669"/>
    <property type="project" value="UniProtKB-KW"/>
</dbReference>
<keyword evidence="6 7" id="KW-0456">Lyase</keyword>
<dbReference type="Pfam" id="PF00211">
    <property type="entry name" value="Guanylate_cyc"/>
    <property type="match status" value="1"/>
</dbReference>
<dbReference type="Proteomes" id="UP000316726">
    <property type="component" value="Chromosome 7"/>
</dbReference>
<feature type="compositionally biased region" description="Low complexity" evidence="8">
    <location>
        <begin position="429"/>
        <end position="441"/>
    </location>
</feature>
<dbReference type="InterPro" id="IPR001054">
    <property type="entry name" value="A/G_cyclase"/>
</dbReference>
<dbReference type="InterPro" id="IPR029787">
    <property type="entry name" value="Nucleotide_cyclase"/>
</dbReference>
<evidence type="ECO:0000256" key="7">
    <source>
        <dbReference type="RuleBase" id="RU000405"/>
    </source>
</evidence>
<dbReference type="GO" id="GO:0005886">
    <property type="term" value="C:plasma membrane"/>
    <property type="evidence" value="ECO:0007669"/>
    <property type="project" value="TreeGrafter"/>
</dbReference>
<dbReference type="InterPro" id="IPR050401">
    <property type="entry name" value="Cyclic_nucleotide_synthase"/>
</dbReference>
<feature type="region of interest" description="Disordered" evidence="8">
    <location>
        <begin position="17"/>
        <end position="38"/>
    </location>
</feature>
<dbReference type="GO" id="GO:0004383">
    <property type="term" value="F:guanylate cyclase activity"/>
    <property type="evidence" value="ECO:0007669"/>
    <property type="project" value="TreeGrafter"/>
</dbReference>
<feature type="region of interest" description="Disordered" evidence="8">
    <location>
        <begin position="97"/>
        <end position="122"/>
    </location>
</feature>
<keyword evidence="3" id="KW-0547">Nucleotide-binding</keyword>
<keyword evidence="11" id="KW-1185">Reference proteome</keyword>
<reference evidence="10 11" key="1">
    <citation type="submission" date="2018-07" db="EMBL/GenBank/DDBJ databases">
        <title>The complete nuclear genome of the prasinophyte Chloropicon primus (CCMP1205).</title>
        <authorList>
            <person name="Pombert J.-F."/>
            <person name="Otis C."/>
            <person name="Turmel M."/>
            <person name="Lemieux C."/>
        </authorList>
    </citation>
    <scope>NUCLEOTIDE SEQUENCE [LARGE SCALE GENOMIC DNA]</scope>
    <source>
        <strain evidence="10 11">CCMP1205</strain>
    </source>
</reference>
<accession>A0A5B8MR64</accession>
<dbReference type="GO" id="GO:0004016">
    <property type="term" value="F:adenylate cyclase activity"/>
    <property type="evidence" value="ECO:0007669"/>
    <property type="project" value="TreeGrafter"/>
</dbReference>
<dbReference type="PANTHER" id="PTHR11920:SF335">
    <property type="entry name" value="GUANYLATE CYCLASE"/>
    <property type="match status" value="1"/>
</dbReference>
<protein>
    <submittedName>
        <fullName evidence="10">Guanylate cyclase</fullName>
    </submittedName>
</protein>
<dbReference type="PROSITE" id="PS50125">
    <property type="entry name" value="GUANYLATE_CYCLASE_2"/>
    <property type="match status" value="1"/>
</dbReference>
<evidence type="ECO:0000256" key="1">
    <source>
        <dbReference type="ARBA" id="ARBA00004370"/>
    </source>
</evidence>
<dbReference type="GO" id="GO:0001653">
    <property type="term" value="F:peptide receptor activity"/>
    <property type="evidence" value="ECO:0007669"/>
    <property type="project" value="TreeGrafter"/>
</dbReference>
<dbReference type="InterPro" id="IPR018297">
    <property type="entry name" value="A/G_cyclase_CS"/>
</dbReference>
<proteinExistence type="inferred from homology"/>
<feature type="domain" description="Guanylate cyclase" evidence="9">
    <location>
        <begin position="583"/>
        <end position="731"/>
    </location>
</feature>